<evidence type="ECO:0000259" key="14">
    <source>
        <dbReference type="PROSITE" id="PS50112"/>
    </source>
</evidence>
<dbReference type="Gene3D" id="1.10.287.950">
    <property type="entry name" value="Methyl-accepting chemotaxis protein"/>
    <property type="match status" value="1"/>
</dbReference>
<evidence type="ECO:0000256" key="5">
    <source>
        <dbReference type="ARBA" id="ARBA00022519"/>
    </source>
</evidence>
<keyword evidence="5" id="KW-0997">Cell inner membrane</keyword>
<dbReference type="GO" id="GO:0004888">
    <property type="term" value="F:transmembrane signaling receptor activity"/>
    <property type="evidence" value="ECO:0007669"/>
    <property type="project" value="TreeGrafter"/>
</dbReference>
<evidence type="ECO:0008006" key="18">
    <source>
        <dbReference type="Google" id="ProtNLM"/>
    </source>
</evidence>
<comment type="subcellular location">
    <subcellularLocation>
        <location evidence="1">Cell inner membrane</location>
        <topology evidence="1">Multi-pass membrane protein</topology>
    </subcellularLocation>
</comment>
<feature type="compositionally biased region" description="Low complexity" evidence="11">
    <location>
        <begin position="676"/>
        <end position="718"/>
    </location>
</feature>
<dbReference type="Pfam" id="PF13682">
    <property type="entry name" value="CZB"/>
    <property type="match status" value="1"/>
</dbReference>
<dbReference type="SMART" id="SM00086">
    <property type="entry name" value="PAC"/>
    <property type="match status" value="1"/>
</dbReference>
<evidence type="ECO:0000256" key="12">
    <source>
        <dbReference type="SAM" id="Phobius"/>
    </source>
</evidence>
<dbReference type="FunFam" id="1.10.287.950:FF:000001">
    <property type="entry name" value="Methyl-accepting chemotaxis sensory transducer"/>
    <property type="match status" value="1"/>
</dbReference>
<evidence type="ECO:0000256" key="9">
    <source>
        <dbReference type="ARBA" id="ARBA00029447"/>
    </source>
</evidence>
<dbReference type="PROSITE" id="PS50111">
    <property type="entry name" value="CHEMOTAXIS_TRANSDUC_2"/>
    <property type="match status" value="1"/>
</dbReference>
<keyword evidence="17" id="KW-1185">Reference proteome</keyword>
<dbReference type="GO" id="GO:0052131">
    <property type="term" value="P:positive aerotaxis"/>
    <property type="evidence" value="ECO:0007669"/>
    <property type="project" value="UniProtKB-ARBA"/>
</dbReference>
<dbReference type="SMART" id="SM00283">
    <property type="entry name" value="MA"/>
    <property type="match status" value="1"/>
</dbReference>
<dbReference type="InterPro" id="IPR013655">
    <property type="entry name" value="PAS_fold_3"/>
</dbReference>
<evidence type="ECO:0000256" key="7">
    <source>
        <dbReference type="ARBA" id="ARBA00022989"/>
    </source>
</evidence>
<dbReference type="Pfam" id="PF08447">
    <property type="entry name" value="PAS_3"/>
    <property type="match status" value="1"/>
</dbReference>
<feature type="transmembrane region" description="Helical" evidence="12">
    <location>
        <begin position="173"/>
        <end position="192"/>
    </location>
</feature>
<protein>
    <recommendedName>
        <fullName evidence="18">Aerotaxis receptor</fullName>
    </recommendedName>
</protein>
<dbReference type="InterPro" id="IPR003660">
    <property type="entry name" value="HAMP_dom"/>
</dbReference>
<dbReference type="SUPFAM" id="SSF58104">
    <property type="entry name" value="Methyl-accepting chemotaxis protein (MCP) signaling domain"/>
    <property type="match status" value="1"/>
</dbReference>
<evidence type="ECO:0000256" key="2">
    <source>
        <dbReference type="ARBA" id="ARBA00022475"/>
    </source>
</evidence>
<dbReference type="PROSITE" id="PS50885">
    <property type="entry name" value="HAMP"/>
    <property type="match status" value="1"/>
</dbReference>
<evidence type="ECO:0000313" key="17">
    <source>
        <dbReference type="Proteomes" id="UP000091969"/>
    </source>
</evidence>
<dbReference type="Gene3D" id="3.30.450.20">
    <property type="entry name" value="PAS domain"/>
    <property type="match status" value="1"/>
</dbReference>
<dbReference type="GO" id="GO:0005886">
    <property type="term" value="C:plasma membrane"/>
    <property type="evidence" value="ECO:0007669"/>
    <property type="project" value="UniProtKB-SubCell"/>
</dbReference>
<evidence type="ECO:0000256" key="1">
    <source>
        <dbReference type="ARBA" id="ARBA00004429"/>
    </source>
</evidence>
<reference evidence="16 17" key="1">
    <citation type="submission" date="2016-06" db="EMBL/GenBank/DDBJ databases">
        <title>Genome sequence of Tepidimonas fonticaldi PL17.</title>
        <authorList>
            <person name="Pinnaka A.K."/>
        </authorList>
    </citation>
    <scope>NUCLEOTIDE SEQUENCE [LARGE SCALE GENOMIC DNA]</scope>
    <source>
        <strain evidence="16 17">PL17</strain>
    </source>
</reference>
<organism evidence="16 17">
    <name type="scientific">Tepidimonas fonticaldi</name>
    <dbReference type="NCBI Taxonomy" id="1101373"/>
    <lineage>
        <taxon>Bacteria</taxon>
        <taxon>Pseudomonadati</taxon>
        <taxon>Pseudomonadota</taxon>
        <taxon>Betaproteobacteria</taxon>
        <taxon>Burkholderiales</taxon>
        <taxon>Tepidimonas</taxon>
    </lineage>
</organism>
<dbReference type="InterPro" id="IPR004089">
    <property type="entry name" value="MCPsignal_dom"/>
</dbReference>
<dbReference type="PROSITE" id="PS50112">
    <property type="entry name" value="PAS"/>
    <property type="match status" value="1"/>
</dbReference>
<keyword evidence="2" id="KW-1003">Cell membrane</keyword>
<name>A0A1A6DXW1_9BURK</name>
<dbReference type="RefSeq" id="WP_068607320.1">
    <property type="nucleotide sequence ID" value="NZ_LZDH01000023.1"/>
</dbReference>
<comment type="similarity">
    <text evidence="9">Belongs to the methyl-accepting chemotaxis (MCP) protein family.</text>
</comment>
<evidence type="ECO:0000256" key="6">
    <source>
        <dbReference type="ARBA" id="ARBA00022692"/>
    </source>
</evidence>
<sequence length="726" mass="78456">MRVNLPVTQKAYDFPADQTLISVTDVKGRITYANNNFVAVSGYTREELLGQPHNIVRHPDMPEEAFRDMWHTILQEGRPWTGLVKNRRKNGDHYWVRANATPVREGDQIVGFLSVRTKPTEAEIAQAEALYARMRAEAERGRLRTRLRGGEVVRDGWLFALGRALRPQLRGQVMIGAGAAGALPLLGALLGLPWWVDVLALVAVVAVVGLMMEGLLLRPLRRIVRQAEHLASGDLVEPIVIDTQAELRRIQLALQQVEVGVRTVVRDIRHEVANLRGGTQEIATGNQDLSHRTENAAASLEQTAASMEEIHGTTQETARLADEGVALARQTLELARTGSEAVGALSGTMREITESSQRITDIIQVIEGVAFQTNILALNAAVEAARAGEAGRGFAVVAGEVRALAQRTGEAAKQIRQLITESRERVLAGDARTAEANERMAAMMEAVERVARMFEDVHHSAGEQTQGVSQIAEAIASLDSITQQNAAMVEEMAAASVSLDEQVQVVHGTIRVFRLTPKDVLLVKDDAVKLRQVAQAKTDPDRFDFDAAIKAHQQWRIKLRNAILKGEKLDVATIRRDDCCAVGKWIYGAGGRQWGNLPLFPTLVEQHKKFHQETGHVAELVNAGKKEEANRLLQGESAFIRAGRAVVDTLQKLKAAVHGAAKSAQIQQRAPAAAPKALPAATAKGGGAAAAASGPQPAAASSRPASTPVKSAAAAAGADDGEWETF</sequence>
<dbReference type="OrthoDB" id="9806477at2"/>
<proteinExistence type="inferred from homology"/>
<evidence type="ECO:0000313" key="16">
    <source>
        <dbReference type="EMBL" id="OBS31511.1"/>
    </source>
</evidence>
<evidence type="ECO:0000256" key="10">
    <source>
        <dbReference type="PROSITE-ProRule" id="PRU00284"/>
    </source>
</evidence>
<dbReference type="Proteomes" id="UP000091969">
    <property type="component" value="Unassembled WGS sequence"/>
</dbReference>
<keyword evidence="7 12" id="KW-1133">Transmembrane helix</keyword>
<feature type="domain" description="PAS" evidence="14">
    <location>
        <begin position="21"/>
        <end position="60"/>
    </location>
</feature>
<gene>
    <name evidence="16" type="ORF">A9O67_01250</name>
</gene>
<feature type="transmembrane region" description="Helical" evidence="12">
    <location>
        <begin position="198"/>
        <end position="217"/>
    </location>
</feature>
<keyword evidence="4" id="KW-0145">Chemotaxis</keyword>
<evidence type="ECO:0000256" key="11">
    <source>
        <dbReference type="SAM" id="MobiDB-lite"/>
    </source>
</evidence>
<dbReference type="PANTHER" id="PTHR43531">
    <property type="entry name" value="PROTEIN ICFG"/>
    <property type="match status" value="1"/>
</dbReference>
<feature type="region of interest" description="Disordered" evidence="11">
    <location>
        <begin position="676"/>
        <end position="726"/>
    </location>
</feature>
<dbReference type="EMBL" id="LZDH01000023">
    <property type="protein sequence ID" value="OBS31511.1"/>
    <property type="molecule type" value="Genomic_DNA"/>
</dbReference>
<evidence type="ECO:0000259" key="13">
    <source>
        <dbReference type="PROSITE" id="PS50111"/>
    </source>
</evidence>
<evidence type="ECO:0000256" key="8">
    <source>
        <dbReference type="ARBA" id="ARBA00023136"/>
    </source>
</evidence>
<dbReference type="STRING" id="1101373.A9O67_01250"/>
<dbReference type="CDD" id="cd00130">
    <property type="entry name" value="PAS"/>
    <property type="match status" value="1"/>
</dbReference>
<dbReference type="AlphaFoldDB" id="A0A1A6DXW1"/>
<dbReference type="InterPro" id="IPR000014">
    <property type="entry name" value="PAS"/>
</dbReference>
<dbReference type="Pfam" id="PF00672">
    <property type="entry name" value="HAMP"/>
    <property type="match status" value="1"/>
</dbReference>
<dbReference type="Pfam" id="PF00015">
    <property type="entry name" value="MCPsignal"/>
    <property type="match status" value="1"/>
</dbReference>
<evidence type="ECO:0000256" key="4">
    <source>
        <dbReference type="ARBA" id="ARBA00022500"/>
    </source>
</evidence>
<evidence type="ECO:0000256" key="3">
    <source>
        <dbReference type="ARBA" id="ARBA00022481"/>
    </source>
</evidence>
<comment type="caution">
    <text evidence="16">The sequence shown here is derived from an EMBL/GenBank/DDBJ whole genome shotgun (WGS) entry which is preliminary data.</text>
</comment>
<dbReference type="FunFam" id="3.30.450.20:FF:000046">
    <property type="entry name" value="Aerotaxis sensor receptor"/>
    <property type="match status" value="1"/>
</dbReference>
<dbReference type="CDD" id="cd11386">
    <property type="entry name" value="MCP_signal"/>
    <property type="match status" value="1"/>
</dbReference>
<keyword evidence="8 12" id="KW-0472">Membrane</keyword>
<dbReference type="InterPro" id="IPR051310">
    <property type="entry name" value="MCP_chemotaxis"/>
</dbReference>
<dbReference type="InterPro" id="IPR001610">
    <property type="entry name" value="PAC"/>
</dbReference>
<keyword evidence="6 12" id="KW-0812">Transmembrane</keyword>
<dbReference type="GO" id="GO:0007165">
    <property type="term" value="P:signal transduction"/>
    <property type="evidence" value="ECO:0007669"/>
    <property type="project" value="UniProtKB-KW"/>
</dbReference>
<dbReference type="NCBIfam" id="TIGR00229">
    <property type="entry name" value="sensory_box"/>
    <property type="match status" value="1"/>
</dbReference>
<feature type="domain" description="Methyl-accepting transducer" evidence="13">
    <location>
        <begin position="271"/>
        <end position="500"/>
    </location>
</feature>
<evidence type="ECO:0000259" key="15">
    <source>
        <dbReference type="PROSITE" id="PS50885"/>
    </source>
</evidence>
<dbReference type="SUPFAM" id="SSF55785">
    <property type="entry name" value="PYP-like sensor domain (PAS domain)"/>
    <property type="match status" value="1"/>
</dbReference>
<dbReference type="PANTHER" id="PTHR43531:SF7">
    <property type="entry name" value="AEROTAXIS RECEPTOR"/>
    <property type="match status" value="1"/>
</dbReference>
<dbReference type="InterPro" id="IPR025991">
    <property type="entry name" value="Chemoreceptor_zinc-bind_dom"/>
</dbReference>
<accession>A0A1A6DXW1</accession>
<feature type="domain" description="HAMP" evidence="15">
    <location>
        <begin position="214"/>
        <end position="266"/>
    </location>
</feature>
<dbReference type="InterPro" id="IPR035965">
    <property type="entry name" value="PAS-like_dom_sf"/>
</dbReference>
<dbReference type="Gene3D" id="1.20.120.30">
    <property type="entry name" value="Aspartate receptor, ligand-binding domain"/>
    <property type="match status" value="1"/>
</dbReference>
<keyword evidence="3" id="KW-0488">Methylation</keyword>
<keyword evidence="10" id="KW-0807">Transducer</keyword>
<dbReference type="SMART" id="SM00304">
    <property type="entry name" value="HAMP"/>
    <property type="match status" value="1"/>
</dbReference>
<dbReference type="CDD" id="cd06225">
    <property type="entry name" value="HAMP"/>
    <property type="match status" value="1"/>
</dbReference>